<dbReference type="STRING" id="1798383.A3D78_00365"/>
<dbReference type="Gene3D" id="3.40.50.40">
    <property type="match status" value="1"/>
</dbReference>
<proteinExistence type="predicted"/>
<dbReference type="Gene3D" id="3.40.50.1170">
    <property type="entry name" value="L-asparaginase, N-terminal domain"/>
    <property type="match status" value="1"/>
</dbReference>
<evidence type="ECO:0000313" key="1">
    <source>
        <dbReference type="EMBL" id="OGG15926.1"/>
    </source>
</evidence>
<evidence type="ECO:0008006" key="3">
    <source>
        <dbReference type="Google" id="ProtNLM"/>
    </source>
</evidence>
<dbReference type="PIRSF" id="PIRSF001220">
    <property type="entry name" value="L-ASNase_gatD"/>
    <property type="match status" value="1"/>
</dbReference>
<dbReference type="AlphaFoldDB" id="A0A1F5ZTW6"/>
<dbReference type="Proteomes" id="UP000176253">
    <property type="component" value="Unassembled WGS sequence"/>
</dbReference>
<dbReference type="InterPro" id="IPR037152">
    <property type="entry name" value="L-asparaginase_N_sf"/>
</dbReference>
<dbReference type="InterPro" id="IPR027473">
    <property type="entry name" value="L-asparaginase_C"/>
</dbReference>
<dbReference type="EMBL" id="MFJM01000064">
    <property type="protein sequence ID" value="OGG15926.1"/>
    <property type="molecule type" value="Genomic_DNA"/>
</dbReference>
<dbReference type="InterPro" id="IPR006034">
    <property type="entry name" value="Asparaginase/glutaminase-like"/>
</dbReference>
<organism evidence="1 2">
    <name type="scientific">Candidatus Gottesmanbacteria bacterium RIFCSPHIGHO2_02_FULL_39_14</name>
    <dbReference type="NCBI Taxonomy" id="1798383"/>
    <lineage>
        <taxon>Bacteria</taxon>
        <taxon>Candidatus Gottesmaniibacteriota</taxon>
    </lineage>
</organism>
<gene>
    <name evidence="1" type="ORF">A3D78_00365</name>
</gene>
<name>A0A1F5ZTW6_9BACT</name>
<comment type="caution">
    <text evidence="1">The sequence shown here is derived from an EMBL/GenBank/DDBJ whole genome shotgun (WGS) entry which is preliminary data.</text>
</comment>
<dbReference type="InterPro" id="IPR036152">
    <property type="entry name" value="Asp/glu_Ase-like_sf"/>
</dbReference>
<dbReference type="SUPFAM" id="SSF53774">
    <property type="entry name" value="Glutaminase/Asparaginase"/>
    <property type="match status" value="1"/>
</dbReference>
<dbReference type="PIRSF" id="PIRSF500176">
    <property type="entry name" value="L_ASNase"/>
    <property type="match status" value="1"/>
</dbReference>
<evidence type="ECO:0000313" key="2">
    <source>
        <dbReference type="Proteomes" id="UP000176253"/>
    </source>
</evidence>
<accession>A0A1F5ZTW6</accession>
<reference evidence="1 2" key="1">
    <citation type="journal article" date="2016" name="Nat. Commun.">
        <title>Thousands of microbial genomes shed light on interconnected biogeochemical processes in an aquifer system.</title>
        <authorList>
            <person name="Anantharaman K."/>
            <person name="Brown C.T."/>
            <person name="Hug L.A."/>
            <person name="Sharon I."/>
            <person name="Castelle C.J."/>
            <person name="Probst A.J."/>
            <person name="Thomas B.C."/>
            <person name="Singh A."/>
            <person name="Wilkins M.J."/>
            <person name="Karaoz U."/>
            <person name="Brodie E.L."/>
            <person name="Williams K.H."/>
            <person name="Hubbard S.S."/>
            <person name="Banfield J.F."/>
        </authorList>
    </citation>
    <scope>NUCLEOTIDE SEQUENCE [LARGE SCALE GENOMIC DNA]</scope>
</reference>
<protein>
    <recommendedName>
        <fullName evidence="3">L-asparaginase N-terminal domain-containing protein</fullName>
    </recommendedName>
</protein>
<sequence>MALCSVLLSSYLIKNNKKIIFHGSPESGYKQNSLAVVNITGGLYTAIEEELPGGAYTVTTSKKEKNKQPMIHILPGLGTVKLHSDGFFYSPNSTPLLTIDGGNVHKYPLYDDLKERIKYIELFPDFSEHYLTHEDEITKFEHAMNNTRIETVENDIPALEEFYKYGFRIFLIKARGSGTASPKWKKAIEDILRKKDTTVLIITLADQGDVDLQRYSAGLSIKGVLSGRTLREDAAFMIAALSHELIYNHNYKIDQIQELIERYCWLAGIL</sequence>